<evidence type="ECO:0000313" key="2">
    <source>
        <dbReference type="EMBL" id="QJR13133.1"/>
    </source>
</evidence>
<dbReference type="GO" id="GO:0019867">
    <property type="term" value="C:outer membrane"/>
    <property type="evidence" value="ECO:0007669"/>
    <property type="project" value="InterPro"/>
</dbReference>
<sequence length="152" mass="15321">MKMAKTMLIAGVAAVVLGGCAYPRQGSADYSAYGVRGEQEVRFGVVESVRLVRIQAPESGVGTAAGAALGGVAGSTVGGGSGQIAGAIAGMVLGGILGQAIEQDANQRTGLEITVLLDSGKYLAITQEGDEQFRSGDRVRVLSGRGGSRVTH</sequence>
<protein>
    <submittedName>
        <fullName evidence="2">Outer membrane lipoprotein pcp</fullName>
    </submittedName>
</protein>
<accession>A0A6M4H326</accession>
<dbReference type="EMBL" id="CP053069">
    <property type="protein sequence ID" value="QJR13133.1"/>
    <property type="molecule type" value="Genomic_DNA"/>
</dbReference>
<name>A0A6M4H326_9PROT</name>
<organism evidence="2 3">
    <name type="scientific">Usitatibacter rugosus</name>
    <dbReference type="NCBI Taxonomy" id="2732067"/>
    <lineage>
        <taxon>Bacteria</taxon>
        <taxon>Pseudomonadati</taxon>
        <taxon>Pseudomonadota</taxon>
        <taxon>Betaproteobacteria</taxon>
        <taxon>Nitrosomonadales</taxon>
        <taxon>Usitatibacteraceae</taxon>
        <taxon>Usitatibacter</taxon>
    </lineage>
</organism>
<keyword evidence="2" id="KW-0449">Lipoprotein</keyword>
<gene>
    <name evidence="2" type="primary">pcp_2</name>
    <name evidence="2" type="ORF">DSM104443_04227</name>
</gene>
<keyword evidence="3" id="KW-1185">Reference proteome</keyword>
<reference evidence="2 3" key="1">
    <citation type="submission" date="2020-04" db="EMBL/GenBank/DDBJ databases">
        <title>Usitatibacter rugosus gen. nov., sp. nov. and Usitatibacter palustris sp. nov., novel members of Usitatibacteraceae fam. nov. within the order Nitrosomonadales isolated from soil.</title>
        <authorList>
            <person name="Huber K.J."/>
            <person name="Neumann-Schaal M."/>
            <person name="Geppert A."/>
            <person name="Luckner M."/>
            <person name="Wanner G."/>
            <person name="Overmann J."/>
        </authorList>
    </citation>
    <scope>NUCLEOTIDE SEQUENCE [LARGE SCALE GENOMIC DNA]</scope>
    <source>
        <strain evidence="2 3">0125_3</strain>
    </source>
</reference>
<dbReference type="KEGG" id="uru:DSM104443_04227"/>
<feature type="domain" description="Glycine zipper 2TM" evidence="1">
    <location>
        <begin position="61"/>
        <end position="102"/>
    </location>
</feature>
<dbReference type="Proteomes" id="UP000501534">
    <property type="component" value="Chromosome"/>
</dbReference>
<dbReference type="Pfam" id="PF05433">
    <property type="entry name" value="Rick_17kDa_Anti"/>
    <property type="match status" value="1"/>
</dbReference>
<evidence type="ECO:0000313" key="3">
    <source>
        <dbReference type="Proteomes" id="UP000501534"/>
    </source>
</evidence>
<dbReference type="PROSITE" id="PS51257">
    <property type="entry name" value="PROKAR_LIPOPROTEIN"/>
    <property type="match status" value="1"/>
</dbReference>
<dbReference type="InterPro" id="IPR008816">
    <property type="entry name" value="Gly_zipper_2TM_dom"/>
</dbReference>
<dbReference type="AlphaFoldDB" id="A0A6M4H326"/>
<dbReference type="RefSeq" id="WP_212756833.1">
    <property type="nucleotide sequence ID" value="NZ_CP053069.1"/>
</dbReference>
<evidence type="ECO:0000259" key="1">
    <source>
        <dbReference type="Pfam" id="PF05433"/>
    </source>
</evidence>
<proteinExistence type="predicted"/>